<evidence type="ECO:0000313" key="10">
    <source>
        <dbReference type="EMBL" id="ASE38377.1"/>
    </source>
</evidence>
<dbReference type="SUPFAM" id="SSF55874">
    <property type="entry name" value="ATPase domain of HSP90 chaperone/DNA topoisomerase II/histidine kinase"/>
    <property type="match status" value="1"/>
</dbReference>
<evidence type="ECO:0000259" key="6">
    <source>
        <dbReference type="PROSITE" id="PS50109"/>
    </source>
</evidence>
<dbReference type="InterPro" id="IPR036890">
    <property type="entry name" value="HATPase_C_sf"/>
</dbReference>
<dbReference type="InterPro" id="IPR013655">
    <property type="entry name" value="PAS_fold_3"/>
</dbReference>
<dbReference type="EMBL" id="CP022048">
    <property type="protein sequence ID" value="ASE38377.1"/>
    <property type="molecule type" value="Genomic_DNA"/>
</dbReference>
<proteinExistence type="predicted"/>
<dbReference type="Gene3D" id="3.30.450.20">
    <property type="entry name" value="PAS domain"/>
    <property type="match status" value="2"/>
</dbReference>
<dbReference type="InterPro" id="IPR011006">
    <property type="entry name" value="CheY-like_superfamily"/>
</dbReference>
<dbReference type="SMART" id="SM00091">
    <property type="entry name" value="PAS"/>
    <property type="match status" value="1"/>
</dbReference>
<dbReference type="PROSITE" id="PS50110">
    <property type="entry name" value="RESPONSE_REGULATORY"/>
    <property type="match status" value="1"/>
</dbReference>
<dbReference type="Proteomes" id="UP000197050">
    <property type="component" value="Chromosome"/>
</dbReference>
<dbReference type="CDD" id="cd16922">
    <property type="entry name" value="HATPase_EvgS-ArcB-TorS-like"/>
    <property type="match status" value="1"/>
</dbReference>
<dbReference type="Pfam" id="PF00072">
    <property type="entry name" value="Response_reg"/>
    <property type="match status" value="1"/>
</dbReference>
<dbReference type="PROSITE" id="PS50112">
    <property type="entry name" value="PAS"/>
    <property type="match status" value="1"/>
</dbReference>
<feature type="domain" description="Response regulatory" evidence="7">
    <location>
        <begin position="679"/>
        <end position="797"/>
    </location>
</feature>
<dbReference type="PANTHER" id="PTHR45339">
    <property type="entry name" value="HYBRID SIGNAL TRANSDUCTION HISTIDINE KINASE J"/>
    <property type="match status" value="1"/>
</dbReference>
<dbReference type="PANTHER" id="PTHR45339:SF5">
    <property type="entry name" value="HISTIDINE KINASE"/>
    <property type="match status" value="1"/>
</dbReference>
<evidence type="ECO:0000256" key="1">
    <source>
        <dbReference type="ARBA" id="ARBA00000085"/>
    </source>
</evidence>
<dbReference type="SMART" id="SM00086">
    <property type="entry name" value="PAC"/>
    <property type="match status" value="2"/>
</dbReference>
<dbReference type="InterPro" id="IPR003594">
    <property type="entry name" value="HATPase_dom"/>
</dbReference>
<evidence type="ECO:0000259" key="7">
    <source>
        <dbReference type="PROSITE" id="PS50110"/>
    </source>
</evidence>
<dbReference type="PROSITE" id="PS50109">
    <property type="entry name" value="HIS_KIN"/>
    <property type="match status" value="1"/>
</dbReference>
<dbReference type="AlphaFoldDB" id="A0A1Z3U515"/>
<dbReference type="PROSITE" id="PS50113">
    <property type="entry name" value="PAC"/>
    <property type="match status" value="2"/>
</dbReference>
<dbReference type="Gene3D" id="2.10.70.100">
    <property type="match status" value="1"/>
</dbReference>
<feature type="modified residue" description="4-aspartylphosphate" evidence="5">
    <location>
        <position position="728"/>
    </location>
</feature>
<dbReference type="InterPro" id="IPR004358">
    <property type="entry name" value="Sig_transdc_His_kin-like_C"/>
</dbReference>
<dbReference type="EC" id="2.7.13.3" evidence="2"/>
<protein>
    <recommendedName>
        <fullName evidence="2">histidine kinase</fullName>
        <ecNumber evidence="2">2.7.13.3</ecNumber>
    </recommendedName>
</protein>
<dbReference type="CDD" id="cd00130">
    <property type="entry name" value="PAS"/>
    <property type="match status" value="2"/>
</dbReference>
<dbReference type="InterPro" id="IPR001789">
    <property type="entry name" value="Sig_transdc_resp-reg_receiver"/>
</dbReference>
<dbReference type="Pfam" id="PF08447">
    <property type="entry name" value="PAS_3"/>
    <property type="match status" value="2"/>
</dbReference>
<evidence type="ECO:0000259" key="8">
    <source>
        <dbReference type="PROSITE" id="PS50112"/>
    </source>
</evidence>
<dbReference type="SMART" id="SM00448">
    <property type="entry name" value="REC"/>
    <property type="match status" value="1"/>
</dbReference>
<dbReference type="Gene3D" id="1.10.287.130">
    <property type="match status" value="1"/>
</dbReference>
<keyword evidence="4" id="KW-0902">Two-component regulatory system</keyword>
<dbReference type="InterPro" id="IPR036097">
    <property type="entry name" value="HisK_dim/P_sf"/>
</dbReference>
<reference evidence="11" key="1">
    <citation type="submission" date="2017-06" db="EMBL/GenBank/DDBJ databases">
        <title>FDA dAtabase for Regulatory Grade micrObial Sequences (FDA-ARGOS): Supporting development and validation of Infectious Disease Dx tests.</title>
        <authorList>
            <person name="Minogue T."/>
            <person name="Wolcott M."/>
            <person name="Wasieloski L."/>
            <person name="Aguilar W."/>
            <person name="Moore D."/>
            <person name="Tallon L."/>
            <person name="Sadzewicz L."/>
            <person name="Sengamalay N."/>
            <person name="Ott S."/>
            <person name="Godinez A."/>
            <person name="Nagaraj S."/>
            <person name="Nadendla S."/>
            <person name="Geyer C."/>
            <person name="Sichtig H."/>
        </authorList>
    </citation>
    <scope>NUCLEOTIDE SEQUENCE [LARGE SCALE GENOMIC DNA]</scope>
    <source>
        <strain evidence="11">FDAARGOS_289</strain>
    </source>
</reference>
<dbReference type="KEGG" id="bvc:CEP68_02020"/>
<dbReference type="Gene3D" id="3.30.565.10">
    <property type="entry name" value="Histidine kinase-like ATPase, C-terminal domain"/>
    <property type="match status" value="1"/>
</dbReference>
<dbReference type="SMART" id="SM00388">
    <property type="entry name" value="HisKA"/>
    <property type="match status" value="1"/>
</dbReference>
<dbReference type="GO" id="GO:0000155">
    <property type="term" value="F:phosphorelay sensor kinase activity"/>
    <property type="evidence" value="ECO:0007669"/>
    <property type="project" value="InterPro"/>
</dbReference>
<evidence type="ECO:0000313" key="11">
    <source>
        <dbReference type="Proteomes" id="UP000197050"/>
    </source>
</evidence>
<name>A0A1Z3U515_BREVE</name>
<dbReference type="Gene3D" id="3.30.450.40">
    <property type="match status" value="1"/>
</dbReference>
<dbReference type="InterPro" id="IPR005467">
    <property type="entry name" value="His_kinase_dom"/>
</dbReference>
<dbReference type="InterPro" id="IPR003661">
    <property type="entry name" value="HisK_dim/P_dom"/>
</dbReference>
<dbReference type="SUPFAM" id="SSF47384">
    <property type="entry name" value="Homodimeric domain of signal transducing histidine kinase"/>
    <property type="match status" value="1"/>
</dbReference>
<keyword evidence="3 5" id="KW-0597">Phosphoprotein</keyword>
<evidence type="ECO:0000256" key="5">
    <source>
        <dbReference type="PROSITE-ProRule" id="PRU00169"/>
    </source>
</evidence>
<dbReference type="InterPro" id="IPR029016">
    <property type="entry name" value="GAF-like_dom_sf"/>
</dbReference>
<dbReference type="SUPFAM" id="SSF55781">
    <property type="entry name" value="GAF domain-like"/>
    <property type="match status" value="1"/>
</dbReference>
<dbReference type="SUPFAM" id="SSF55785">
    <property type="entry name" value="PYP-like sensor domain (PAS domain)"/>
    <property type="match status" value="2"/>
</dbReference>
<dbReference type="CDD" id="cd17546">
    <property type="entry name" value="REC_hyHK_CKI1_RcsC-like"/>
    <property type="match status" value="1"/>
</dbReference>
<evidence type="ECO:0000259" key="9">
    <source>
        <dbReference type="PROSITE" id="PS50113"/>
    </source>
</evidence>
<dbReference type="SMART" id="SM00387">
    <property type="entry name" value="HATPase_c"/>
    <property type="match status" value="1"/>
</dbReference>
<gene>
    <name evidence="10" type="ORF">CEP68_02020</name>
</gene>
<dbReference type="PRINTS" id="PR00344">
    <property type="entry name" value="BCTRLSENSOR"/>
</dbReference>
<evidence type="ECO:0000256" key="3">
    <source>
        <dbReference type="ARBA" id="ARBA00022553"/>
    </source>
</evidence>
<dbReference type="InterPro" id="IPR000700">
    <property type="entry name" value="PAS-assoc_C"/>
</dbReference>
<dbReference type="InterPro" id="IPR001610">
    <property type="entry name" value="PAC"/>
</dbReference>
<dbReference type="SUPFAM" id="SSF52172">
    <property type="entry name" value="CheY-like"/>
    <property type="match status" value="1"/>
</dbReference>
<sequence>MTGRWSSVVPYIAKSLEALDAPAGPFQRLTELACTVFDAPAAVVTLVSGDNAVLWCSDRELVRSLPRERTLGDRLLRQGKGAVLVVEDGLADPAARNHFLVAPPYNLRFYAGVTICGPDGRPLGAFGVMDRQPRPHPSDAQIATLRTLGAMAEDIIASLEVGRVSDERHGTLELIENMAGVGHWRLELASGKVHWSDEVFRIHGLDRKTFDPQVDSAIDRYHPDDRPGLLAAIAHSAETGDGYKMRLRLIRADGEERAVLTQARAERDDAGVVKVLYGVFQDITDQQAQIARAQRDEARYRLLAENVGDVITRVRPDGTSKYISPAIESLLGWTTEEMNGRPMDYVHPDDREMVTRAVLGTIHTKEPCRLEHRALHRDGSIVWVECTFRALAAEAGKPSEVVVVIRDMTDRKILADELVTARDRAEAAAAAKSEFQANMSHELRTPLTSVIGFSNLLKASEALPEAEKGYVARIATASEALLSVINDVLDYSKLEAGMIELEPQRFDAAALAHETVQMMEAQCLAKGLALHVDLAPDMPDRLMGDQARLRQILLNLLGNAVKFTSQGSVSLSVGGALEANGAWRLTAEVTDTGIGMSPQTQAHLFERFSQADRSTTRFYGGTGLGLAISRRLARAMDGDIVVTSQPGLGSTFKVTVPLRIAEGGLEAEGPRLSIMPEGRVLIADDAPANRELISVILVGMGLEVATASDGAEAVHAVQSEVYDLVLMDMQMPVMDGLTATREIRRIEQGGGRRLPIIALSANVQPDQIQLCRDAGMDDHLAKPLQLPALVATLSKYLDKSNAPIASDTTAPGRFATH</sequence>
<evidence type="ECO:0000256" key="2">
    <source>
        <dbReference type="ARBA" id="ARBA00012438"/>
    </source>
</evidence>
<feature type="domain" description="PAS" evidence="8">
    <location>
        <begin position="296"/>
        <end position="365"/>
    </location>
</feature>
<dbReference type="InterPro" id="IPR035965">
    <property type="entry name" value="PAS-like_dom_sf"/>
</dbReference>
<dbReference type="Pfam" id="PF00512">
    <property type="entry name" value="HisKA"/>
    <property type="match status" value="1"/>
</dbReference>
<feature type="domain" description="PAC" evidence="9">
    <location>
        <begin position="368"/>
        <end position="420"/>
    </location>
</feature>
<feature type="domain" description="PAC" evidence="9">
    <location>
        <begin position="243"/>
        <end position="295"/>
    </location>
</feature>
<dbReference type="CDD" id="cd00082">
    <property type="entry name" value="HisKA"/>
    <property type="match status" value="1"/>
</dbReference>
<evidence type="ECO:0000256" key="4">
    <source>
        <dbReference type="ARBA" id="ARBA00023012"/>
    </source>
</evidence>
<organism evidence="10 11">
    <name type="scientific">Brevundimonas vesicularis</name>
    <name type="common">Pseudomonas vesicularis</name>
    <dbReference type="NCBI Taxonomy" id="41276"/>
    <lineage>
        <taxon>Bacteria</taxon>
        <taxon>Pseudomonadati</taxon>
        <taxon>Pseudomonadota</taxon>
        <taxon>Alphaproteobacteria</taxon>
        <taxon>Caulobacterales</taxon>
        <taxon>Caulobacteraceae</taxon>
        <taxon>Brevundimonas</taxon>
    </lineage>
</organism>
<accession>A0A1Z3U515</accession>
<feature type="domain" description="Histidine kinase" evidence="6">
    <location>
        <begin position="438"/>
        <end position="660"/>
    </location>
</feature>
<dbReference type="Gene3D" id="3.40.50.2300">
    <property type="match status" value="1"/>
</dbReference>
<dbReference type="Pfam" id="PF02518">
    <property type="entry name" value="HATPase_c"/>
    <property type="match status" value="1"/>
</dbReference>
<dbReference type="InterPro" id="IPR000014">
    <property type="entry name" value="PAS"/>
</dbReference>
<comment type="catalytic activity">
    <reaction evidence="1">
        <text>ATP + protein L-histidine = ADP + protein N-phospho-L-histidine.</text>
        <dbReference type="EC" id="2.7.13.3"/>
    </reaction>
</comment>
<dbReference type="FunFam" id="3.30.565.10:FF:000010">
    <property type="entry name" value="Sensor histidine kinase RcsC"/>
    <property type="match status" value="1"/>
</dbReference>
<dbReference type="NCBIfam" id="TIGR00229">
    <property type="entry name" value="sensory_box"/>
    <property type="match status" value="1"/>
</dbReference>